<name>A0ABS8VDR4_DATST</name>
<evidence type="ECO:0000313" key="3">
    <source>
        <dbReference type="Proteomes" id="UP000823775"/>
    </source>
</evidence>
<dbReference type="Proteomes" id="UP000823775">
    <property type="component" value="Unassembled WGS sequence"/>
</dbReference>
<sequence length="150" mass="16707">MAKSQSLPEYGIVFCPCTVFCICSYLVDAISAFCFLICHGLVKACLHDEAHHCVTRGNDTVVRKEALASELQKKFACSTTVAELPGKRRAGSFWFKEELLMILQDILLSTMVSQKDISKCLIKRSGDSQGKKIQILWLDPKNLEGCCNEV</sequence>
<protein>
    <submittedName>
        <fullName evidence="2">Uncharacterized protein</fullName>
    </submittedName>
</protein>
<keyword evidence="3" id="KW-1185">Reference proteome</keyword>
<comment type="caution">
    <text evidence="2">The sequence shown here is derived from an EMBL/GenBank/DDBJ whole genome shotgun (WGS) entry which is preliminary data.</text>
</comment>
<evidence type="ECO:0000313" key="2">
    <source>
        <dbReference type="EMBL" id="MCD9644318.1"/>
    </source>
</evidence>
<organism evidence="2 3">
    <name type="scientific">Datura stramonium</name>
    <name type="common">Jimsonweed</name>
    <name type="synonym">Common thornapple</name>
    <dbReference type="NCBI Taxonomy" id="4076"/>
    <lineage>
        <taxon>Eukaryota</taxon>
        <taxon>Viridiplantae</taxon>
        <taxon>Streptophyta</taxon>
        <taxon>Embryophyta</taxon>
        <taxon>Tracheophyta</taxon>
        <taxon>Spermatophyta</taxon>
        <taxon>Magnoliopsida</taxon>
        <taxon>eudicotyledons</taxon>
        <taxon>Gunneridae</taxon>
        <taxon>Pentapetalae</taxon>
        <taxon>asterids</taxon>
        <taxon>lamiids</taxon>
        <taxon>Solanales</taxon>
        <taxon>Solanaceae</taxon>
        <taxon>Solanoideae</taxon>
        <taxon>Datureae</taxon>
        <taxon>Datura</taxon>
    </lineage>
</organism>
<feature type="transmembrane region" description="Helical" evidence="1">
    <location>
        <begin position="12"/>
        <end position="42"/>
    </location>
</feature>
<evidence type="ECO:0000256" key="1">
    <source>
        <dbReference type="SAM" id="Phobius"/>
    </source>
</evidence>
<keyword evidence="1" id="KW-0472">Membrane</keyword>
<proteinExistence type="predicted"/>
<dbReference type="EMBL" id="JACEIK010004122">
    <property type="protein sequence ID" value="MCD9644318.1"/>
    <property type="molecule type" value="Genomic_DNA"/>
</dbReference>
<keyword evidence="1" id="KW-0812">Transmembrane</keyword>
<accession>A0ABS8VDR4</accession>
<gene>
    <name evidence="2" type="ORF">HAX54_032501</name>
</gene>
<keyword evidence="1" id="KW-1133">Transmembrane helix</keyword>
<reference evidence="2 3" key="1">
    <citation type="journal article" date="2021" name="BMC Genomics">
        <title>Datura genome reveals duplications of psychoactive alkaloid biosynthetic genes and high mutation rate following tissue culture.</title>
        <authorList>
            <person name="Rajewski A."/>
            <person name="Carter-House D."/>
            <person name="Stajich J."/>
            <person name="Litt A."/>
        </authorList>
    </citation>
    <scope>NUCLEOTIDE SEQUENCE [LARGE SCALE GENOMIC DNA]</scope>
    <source>
        <strain evidence="2">AR-01</strain>
    </source>
</reference>